<dbReference type="Pfam" id="PF14779">
    <property type="entry name" value="BBS1"/>
    <property type="match status" value="1"/>
</dbReference>
<name>A0A0R3P9K7_ANGCS</name>
<keyword evidence="3" id="KW-1185">Reference proteome</keyword>
<organism evidence="4">
    <name type="scientific">Angiostrongylus costaricensis</name>
    <name type="common">Nematode worm</name>
    <dbReference type="NCBI Taxonomy" id="334426"/>
    <lineage>
        <taxon>Eukaryota</taxon>
        <taxon>Metazoa</taxon>
        <taxon>Ecdysozoa</taxon>
        <taxon>Nematoda</taxon>
        <taxon>Chromadorea</taxon>
        <taxon>Rhabditida</taxon>
        <taxon>Rhabditina</taxon>
        <taxon>Rhabditomorpha</taxon>
        <taxon>Strongyloidea</taxon>
        <taxon>Metastrongylidae</taxon>
        <taxon>Angiostrongylus</taxon>
    </lineage>
</organism>
<dbReference type="GO" id="GO:0005930">
    <property type="term" value="C:axoneme"/>
    <property type="evidence" value="ECO:0007669"/>
    <property type="project" value="TreeGrafter"/>
</dbReference>
<dbReference type="WBParaSite" id="ACOC_0000010301-mRNA-1">
    <property type="protein sequence ID" value="ACOC_0000010301-mRNA-1"/>
    <property type="gene ID" value="ACOC_0000010301"/>
</dbReference>
<dbReference type="GO" id="GO:0034464">
    <property type="term" value="C:BBSome"/>
    <property type="evidence" value="ECO:0007669"/>
    <property type="project" value="InterPro"/>
</dbReference>
<dbReference type="AlphaFoldDB" id="A0A0R3P9K7"/>
<dbReference type="GO" id="GO:0005113">
    <property type="term" value="F:patched binding"/>
    <property type="evidence" value="ECO:0007669"/>
    <property type="project" value="TreeGrafter"/>
</dbReference>
<dbReference type="InterPro" id="IPR028784">
    <property type="entry name" value="BBS1"/>
</dbReference>
<dbReference type="PANTHER" id="PTHR20870:SF0">
    <property type="entry name" value="BARDET-BIEDL SYNDROME 1 PROTEIN"/>
    <property type="match status" value="1"/>
</dbReference>
<evidence type="ECO:0000313" key="3">
    <source>
        <dbReference type="Proteomes" id="UP000267027"/>
    </source>
</evidence>
<dbReference type="Proteomes" id="UP000267027">
    <property type="component" value="Unassembled WGS sequence"/>
</dbReference>
<dbReference type="GO" id="GO:1905515">
    <property type="term" value="P:non-motile cilium assembly"/>
    <property type="evidence" value="ECO:0007669"/>
    <property type="project" value="InterPro"/>
</dbReference>
<evidence type="ECO:0000313" key="4">
    <source>
        <dbReference type="WBParaSite" id="ACOC_0000010301-mRNA-1"/>
    </source>
</evidence>
<dbReference type="GO" id="GO:0061512">
    <property type="term" value="P:protein localization to cilium"/>
    <property type="evidence" value="ECO:0007669"/>
    <property type="project" value="TreeGrafter"/>
</dbReference>
<accession>A0A0R3P9K7</accession>
<evidence type="ECO:0000313" key="2">
    <source>
        <dbReference type="EMBL" id="VDM51689.1"/>
    </source>
</evidence>
<dbReference type="PANTHER" id="PTHR20870">
    <property type="entry name" value="BARDET-BIEDL SYNDROME 1 PROTEIN"/>
    <property type="match status" value="1"/>
</dbReference>
<reference evidence="2 3" key="2">
    <citation type="submission" date="2018-11" db="EMBL/GenBank/DDBJ databases">
        <authorList>
            <consortium name="Pathogen Informatics"/>
        </authorList>
    </citation>
    <scope>NUCLEOTIDE SEQUENCE [LARGE SCALE GENOMIC DNA]</scope>
    <source>
        <strain evidence="2 3">Costa Rica</strain>
    </source>
</reference>
<sequence length="131" mass="14614">MTTSDDVVKWVSALSDDQAGVFTFSNCVCLSDMYGDGDTKLVVAHIGGSKFNLRLKVIRGVTVVGECALAEMPTAVVSFYNEKVIRPDIFPSLFNSFEFSMSFREKVSSVFRLLYQRSVSHLVHLFESTKI</sequence>
<dbReference type="InterPro" id="IPR032728">
    <property type="entry name" value="BBS1_N"/>
</dbReference>
<proteinExistence type="predicted"/>
<dbReference type="EMBL" id="UYYA01000007">
    <property type="protein sequence ID" value="VDM51689.1"/>
    <property type="molecule type" value="Genomic_DNA"/>
</dbReference>
<dbReference type="STRING" id="334426.A0A0R3P9K7"/>
<gene>
    <name evidence="2" type="ORF">ACOC_LOCUS104</name>
</gene>
<protein>
    <submittedName>
        <fullName evidence="4">BBS1 domain-containing protein</fullName>
    </submittedName>
</protein>
<evidence type="ECO:0000259" key="1">
    <source>
        <dbReference type="Pfam" id="PF14779"/>
    </source>
</evidence>
<reference evidence="4" key="1">
    <citation type="submission" date="2017-02" db="UniProtKB">
        <authorList>
            <consortium name="WormBaseParasite"/>
        </authorList>
    </citation>
    <scope>IDENTIFICATION</scope>
</reference>
<dbReference type="GO" id="GO:0005813">
    <property type="term" value="C:centrosome"/>
    <property type="evidence" value="ECO:0007669"/>
    <property type="project" value="TreeGrafter"/>
</dbReference>
<dbReference type="GO" id="GO:0005119">
    <property type="term" value="F:smoothened binding"/>
    <property type="evidence" value="ECO:0007669"/>
    <property type="project" value="TreeGrafter"/>
</dbReference>
<feature type="domain" description="Bardet-Biedl syndrome 1 N-terminal" evidence="1">
    <location>
        <begin position="10"/>
        <end position="83"/>
    </location>
</feature>
<dbReference type="OrthoDB" id="10259809at2759"/>